<reference evidence="2" key="2">
    <citation type="submission" date="2015-01" db="EMBL/GenBank/DDBJ databases">
        <title>Evolutionary Origins and Diversification of the Mycorrhizal Mutualists.</title>
        <authorList>
            <consortium name="DOE Joint Genome Institute"/>
            <consortium name="Mycorrhizal Genomics Consortium"/>
            <person name="Kohler A."/>
            <person name="Kuo A."/>
            <person name="Nagy L.G."/>
            <person name="Floudas D."/>
            <person name="Copeland A."/>
            <person name="Barry K.W."/>
            <person name="Cichocki N."/>
            <person name="Veneault-Fourrey C."/>
            <person name="LaButti K."/>
            <person name="Lindquist E.A."/>
            <person name="Lipzen A."/>
            <person name="Lundell T."/>
            <person name="Morin E."/>
            <person name="Murat C."/>
            <person name="Riley R."/>
            <person name="Ohm R."/>
            <person name="Sun H."/>
            <person name="Tunlid A."/>
            <person name="Henrissat B."/>
            <person name="Grigoriev I.V."/>
            <person name="Hibbett D.S."/>
            <person name="Martin F."/>
        </authorList>
    </citation>
    <scope>NUCLEOTIDE SEQUENCE [LARGE SCALE GENOMIC DNA]</scope>
    <source>
        <strain evidence="2">F 1598</strain>
    </source>
</reference>
<dbReference type="HOGENOM" id="CLU_2979893_0_0_1"/>
<gene>
    <name evidence="1" type="ORF">PILCRDRAFT_817392</name>
</gene>
<proteinExistence type="predicted"/>
<dbReference type="Proteomes" id="UP000054166">
    <property type="component" value="Unassembled WGS sequence"/>
</dbReference>
<organism evidence="1 2">
    <name type="scientific">Piloderma croceum (strain F 1598)</name>
    <dbReference type="NCBI Taxonomy" id="765440"/>
    <lineage>
        <taxon>Eukaryota</taxon>
        <taxon>Fungi</taxon>
        <taxon>Dikarya</taxon>
        <taxon>Basidiomycota</taxon>
        <taxon>Agaricomycotina</taxon>
        <taxon>Agaricomycetes</taxon>
        <taxon>Agaricomycetidae</taxon>
        <taxon>Atheliales</taxon>
        <taxon>Atheliaceae</taxon>
        <taxon>Piloderma</taxon>
    </lineage>
</organism>
<dbReference type="InParanoid" id="A0A0C3G025"/>
<dbReference type="AlphaFoldDB" id="A0A0C3G025"/>
<reference evidence="1 2" key="1">
    <citation type="submission" date="2014-04" db="EMBL/GenBank/DDBJ databases">
        <authorList>
            <consortium name="DOE Joint Genome Institute"/>
            <person name="Kuo A."/>
            <person name="Tarkka M."/>
            <person name="Buscot F."/>
            <person name="Kohler A."/>
            <person name="Nagy L.G."/>
            <person name="Floudas D."/>
            <person name="Copeland A."/>
            <person name="Barry K.W."/>
            <person name="Cichocki N."/>
            <person name="Veneault-Fourrey C."/>
            <person name="LaButti K."/>
            <person name="Lindquist E.A."/>
            <person name="Lipzen A."/>
            <person name="Lundell T."/>
            <person name="Morin E."/>
            <person name="Murat C."/>
            <person name="Sun H."/>
            <person name="Tunlid A."/>
            <person name="Henrissat B."/>
            <person name="Grigoriev I.V."/>
            <person name="Hibbett D.S."/>
            <person name="Martin F."/>
            <person name="Nordberg H.P."/>
            <person name="Cantor M.N."/>
            <person name="Hua S.X."/>
        </authorList>
    </citation>
    <scope>NUCLEOTIDE SEQUENCE [LARGE SCALE GENOMIC DNA]</scope>
    <source>
        <strain evidence="1 2">F 1598</strain>
    </source>
</reference>
<dbReference type="EMBL" id="KN832985">
    <property type="protein sequence ID" value="KIM85384.1"/>
    <property type="molecule type" value="Genomic_DNA"/>
</dbReference>
<evidence type="ECO:0000313" key="2">
    <source>
        <dbReference type="Proteomes" id="UP000054166"/>
    </source>
</evidence>
<name>A0A0C3G025_PILCF</name>
<accession>A0A0C3G025</accession>
<keyword evidence="2" id="KW-1185">Reference proteome</keyword>
<protein>
    <submittedName>
        <fullName evidence="1">Uncharacterized protein</fullName>
    </submittedName>
</protein>
<evidence type="ECO:0000313" key="1">
    <source>
        <dbReference type="EMBL" id="KIM85384.1"/>
    </source>
</evidence>
<sequence>MGIPFSFEARKRDTLDVHTVVNDESGKAPVEVPCRKYQRNIGTFCRDPLTCLRRFKSG</sequence>